<dbReference type="InterPro" id="IPR038296">
    <property type="entry name" value="ParD_sf"/>
</dbReference>
<evidence type="ECO:0000256" key="2">
    <source>
        <dbReference type="ARBA" id="ARBA00022649"/>
    </source>
</evidence>
<evidence type="ECO:0000313" key="4">
    <source>
        <dbReference type="Proteomes" id="UP000314011"/>
    </source>
</evidence>
<sequence>MPTRNVVLTDHQSELLDRLVASGRYQNASEAMRAGLRMLEEDEARMARLADRIDDVIADYEKHGALDEPAEVTIRRAFAEARAKYEDKTGGNGT</sequence>
<accession>A0A5C5GG02</accession>
<evidence type="ECO:0000313" key="3">
    <source>
        <dbReference type="EMBL" id="TNY32476.1"/>
    </source>
</evidence>
<dbReference type="Proteomes" id="UP000314011">
    <property type="component" value="Unassembled WGS sequence"/>
</dbReference>
<organism evidence="3 4">
    <name type="scientific">Pelagovum pacificum</name>
    <dbReference type="NCBI Taxonomy" id="2588711"/>
    <lineage>
        <taxon>Bacteria</taxon>
        <taxon>Pseudomonadati</taxon>
        <taxon>Pseudomonadota</taxon>
        <taxon>Alphaproteobacteria</taxon>
        <taxon>Rhodobacterales</taxon>
        <taxon>Paracoccaceae</taxon>
        <taxon>Pelagovum</taxon>
    </lineage>
</organism>
<keyword evidence="2" id="KW-1277">Toxin-antitoxin system</keyword>
<comment type="similarity">
    <text evidence="1">Belongs to the ParD antitoxin family.</text>
</comment>
<dbReference type="EMBL" id="VFFF01000001">
    <property type="protein sequence ID" value="TNY32476.1"/>
    <property type="molecule type" value="Genomic_DNA"/>
</dbReference>
<dbReference type="NCBIfam" id="TIGR02606">
    <property type="entry name" value="antidote_CC2985"/>
    <property type="match status" value="1"/>
</dbReference>
<dbReference type="InterPro" id="IPR022789">
    <property type="entry name" value="ParD"/>
</dbReference>
<dbReference type="InterPro" id="IPR010985">
    <property type="entry name" value="Ribbon_hlx_hlx"/>
</dbReference>
<dbReference type="Gene3D" id="6.10.10.120">
    <property type="entry name" value="Antitoxin ParD1-like"/>
    <property type="match status" value="1"/>
</dbReference>
<name>A0A5C5GG02_9RHOB</name>
<dbReference type="RefSeq" id="WP_140193153.1">
    <property type="nucleotide sequence ID" value="NZ_CP065915.1"/>
</dbReference>
<proteinExistence type="inferred from homology"/>
<dbReference type="CDD" id="cd22231">
    <property type="entry name" value="RHH_NikR_HicB-like"/>
    <property type="match status" value="1"/>
</dbReference>
<dbReference type="PANTHER" id="PTHR36582:SF2">
    <property type="entry name" value="ANTITOXIN PARD"/>
    <property type="match status" value="1"/>
</dbReference>
<gene>
    <name evidence="3" type="ORF">FHY64_04075</name>
</gene>
<protein>
    <submittedName>
        <fullName evidence="3">Type II toxin-antitoxin system ParD family antitoxin</fullName>
    </submittedName>
</protein>
<evidence type="ECO:0000256" key="1">
    <source>
        <dbReference type="ARBA" id="ARBA00008580"/>
    </source>
</evidence>
<keyword evidence="4" id="KW-1185">Reference proteome</keyword>
<dbReference type="SUPFAM" id="SSF47598">
    <property type="entry name" value="Ribbon-helix-helix"/>
    <property type="match status" value="1"/>
</dbReference>
<dbReference type="AlphaFoldDB" id="A0A5C5GG02"/>
<dbReference type="GO" id="GO:0006355">
    <property type="term" value="P:regulation of DNA-templated transcription"/>
    <property type="evidence" value="ECO:0007669"/>
    <property type="project" value="InterPro"/>
</dbReference>
<reference evidence="3 4" key="1">
    <citation type="submission" date="2019-06" db="EMBL/GenBank/DDBJ databases">
        <title>Genome of new Rhodobacteraceae sp. SM1903.</title>
        <authorList>
            <person name="Ren X."/>
        </authorList>
    </citation>
    <scope>NUCLEOTIDE SEQUENCE [LARGE SCALE GENOMIC DNA]</scope>
    <source>
        <strain evidence="3 4">SM1903</strain>
    </source>
</reference>
<dbReference type="Pfam" id="PF03693">
    <property type="entry name" value="ParD_antitoxin"/>
    <property type="match status" value="1"/>
</dbReference>
<comment type="caution">
    <text evidence="3">The sequence shown here is derived from an EMBL/GenBank/DDBJ whole genome shotgun (WGS) entry which is preliminary data.</text>
</comment>
<dbReference type="OrthoDB" id="9811310at2"/>
<dbReference type="PANTHER" id="PTHR36582">
    <property type="entry name" value="ANTITOXIN PARD"/>
    <property type="match status" value="1"/>
</dbReference>